<organism evidence="5 7">
    <name type="scientific">Shewanella psychromarinicola</name>
    <dbReference type="NCBI Taxonomy" id="2487742"/>
    <lineage>
        <taxon>Bacteria</taxon>
        <taxon>Pseudomonadati</taxon>
        <taxon>Pseudomonadota</taxon>
        <taxon>Gammaproteobacteria</taxon>
        <taxon>Alteromonadales</taxon>
        <taxon>Shewanellaceae</taxon>
        <taxon>Shewanella</taxon>
    </lineage>
</organism>
<dbReference type="InterPro" id="IPR051540">
    <property type="entry name" value="S-2-haloacid_dehalogenase"/>
</dbReference>
<dbReference type="Proteomes" id="UP000278855">
    <property type="component" value="Unassembled WGS sequence"/>
</dbReference>
<comment type="similarity">
    <text evidence="1 3">Belongs to the HAD-like hydrolase superfamily. S-2-haloalkanoic acid dehalogenase family.</text>
</comment>
<comment type="function">
    <text evidence="3">Catalyzes the hydrolytic dehalogenation of small (S)-2-haloalkanoic acids to yield the corresponding (R)-2-hydroxyalkanoic acids.</text>
</comment>
<dbReference type="InterPro" id="IPR006439">
    <property type="entry name" value="HAD-SF_hydro_IA"/>
</dbReference>
<dbReference type="CDD" id="cd02588">
    <property type="entry name" value="HAD_L2-DEX"/>
    <property type="match status" value="1"/>
</dbReference>
<reference evidence="7" key="2">
    <citation type="submission" date="2018-11" db="EMBL/GenBank/DDBJ databases">
        <title>Shewanella sp. R106.</title>
        <authorList>
            <person name="Hwang Y.J."/>
            <person name="Hwang C.Y."/>
        </authorList>
    </citation>
    <scope>NUCLEOTIDE SEQUENCE [LARGE SCALE GENOMIC DNA]</scope>
    <source>
        <strain evidence="7">R106</strain>
    </source>
</reference>
<dbReference type="NCBIfam" id="TIGR01428">
    <property type="entry name" value="HAD_type_II"/>
    <property type="match status" value="1"/>
</dbReference>
<keyword evidence="6" id="KW-1185">Reference proteome</keyword>
<evidence type="ECO:0000256" key="3">
    <source>
        <dbReference type="RuleBase" id="RU368077"/>
    </source>
</evidence>
<dbReference type="OrthoDB" id="5865007at2"/>
<dbReference type="InterPro" id="IPR023198">
    <property type="entry name" value="PGP-like_dom2"/>
</dbReference>
<evidence type="ECO:0000313" key="6">
    <source>
        <dbReference type="Proteomes" id="UP000273778"/>
    </source>
</evidence>
<dbReference type="SFLD" id="SFLDS00003">
    <property type="entry name" value="Haloacid_Dehalogenase"/>
    <property type="match status" value="1"/>
</dbReference>
<dbReference type="GO" id="GO:0018784">
    <property type="term" value="F:(S)-2-haloacid dehalogenase activity"/>
    <property type="evidence" value="ECO:0007669"/>
    <property type="project" value="UniProtKB-UniRule"/>
</dbReference>
<dbReference type="SFLD" id="SFLDG01129">
    <property type="entry name" value="C1.5:_HAD__Beta-PGM__Phosphata"/>
    <property type="match status" value="1"/>
</dbReference>
<dbReference type="InterPro" id="IPR036412">
    <property type="entry name" value="HAD-like_sf"/>
</dbReference>
<dbReference type="Gene3D" id="1.10.150.240">
    <property type="entry name" value="Putative phosphatase, domain 2"/>
    <property type="match status" value="1"/>
</dbReference>
<protein>
    <recommendedName>
        <fullName evidence="3">(S)-2-haloacid dehalogenase</fullName>
        <ecNumber evidence="3">3.8.1.2</ecNumber>
    </recommendedName>
    <alternativeName>
        <fullName evidence="3">2-haloalkanoic acid dehalogenase</fullName>
    </alternativeName>
    <alternativeName>
        <fullName evidence="3">Halocarboxylic acid halidohydrolase</fullName>
    </alternativeName>
    <alternativeName>
        <fullName evidence="3">L-2-haloacid dehalogenase</fullName>
    </alternativeName>
</protein>
<accession>A0A3N4E4Y6</accession>
<dbReference type="PRINTS" id="PR00413">
    <property type="entry name" value="HADHALOGNASE"/>
</dbReference>
<gene>
    <name evidence="5" type="ORF">EGC77_12785</name>
    <name evidence="4" type="ORF">EGC80_15300</name>
</gene>
<dbReference type="PANTHER" id="PTHR43316">
    <property type="entry name" value="HYDROLASE, HALOACID DELAHOGENASE-RELATED"/>
    <property type="match status" value="1"/>
</dbReference>
<keyword evidence="2 3" id="KW-0378">Hydrolase</keyword>
<evidence type="ECO:0000313" key="7">
    <source>
        <dbReference type="Proteomes" id="UP000278855"/>
    </source>
</evidence>
<comment type="catalytic activity">
    <reaction evidence="3">
        <text>an (S)-2-haloacid + H2O = a (2R)-2-hydroxycarboxylate + a halide anion + H(+)</text>
        <dbReference type="Rhea" id="RHEA:11192"/>
        <dbReference type="ChEBI" id="CHEBI:15377"/>
        <dbReference type="ChEBI" id="CHEBI:15378"/>
        <dbReference type="ChEBI" id="CHEBI:16042"/>
        <dbReference type="ChEBI" id="CHEBI:58314"/>
        <dbReference type="ChEBI" id="CHEBI:137405"/>
        <dbReference type="EC" id="3.8.1.2"/>
    </reaction>
</comment>
<evidence type="ECO:0000256" key="2">
    <source>
        <dbReference type="ARBA" id="ARBA00022801"/>
    </source>
</evidence>
<evidence type="ECO:0000313" key="5">
    <source>
        <dbReference type="EMBL" id="RPA31792.1"/>
    </source>
</evidence>
<evidence type="ECO:0000313" key="4">
    <source>
        <dbReference type="EMBL" id="AZG36102.1"/>
    </source>
</evidence>
<name>A0A3N4E4Y6_9GAMM</name>
<reference evidence="5" key="3">
    <citation type="submission" date="2018-11" db="EMBL/GenBank/DDBJ databases">
        <authorList>
            <person name="Hwang Y.J."/>
            <person name="Hwang C.Y."/>
        </authorList>
    </citation>
    <scope>NUCLEOTIDE SEQUENCE</scope>
    <source>
        <strain evidence="5">R106</strain>
    </source>
</reference>
<dbReference type="EC" id="3.8.1.2" evidence="3"/>
<dbReference type="AlphaFoldDB" id="A0A3N4E4Y6"/>
<dbReference type="InterPro" id="IPR006328">
    <property type="entry name" value="2-HAD"/>
</dbReference>
<dbReference type="Gene3D" id="3.40.50.1000">
    <property type="entry name" value="HAD superfamily/HAD-like"/>
    <property type="match status" value="1"/>
</dbReference>
<evidence type="ECO:0000256" key="1">
    <source>
        <dbReference type="ARBA" id="ARBA00008106"/>
    </source>
</evidence>
<dbReference type="NCBIfam" id="TIGR01493">
    <property type="entry name" value="HAD-SF-IA-v2"/>
    <property type="match status" value="1"/>
</dbReference>
<dbReference type="EMBL" id="RKKB01000004">
    <property type="protein sequence ID" value="RPA31792.1"/>
    <property type="molecule type" value="Genomic_DNA"/>
</dbReference>
<dbReference type="InterPro" id="IPR023214">
    <property type="entry name" value="HAD_sf"/>
</dbReference>
<dbReference type="KEGG" id="spsr:EGC80_15300"/>
<dbReference type="PANTHER" id="PTHR43316:SF3">
    <property type="entry name" value="HALOACID DEHALOGENASE, TYPE II (AFU_ORTHOLOGUE AFUA_2G07750)-RELATED"/>
    <property type="match status" value="1"/>
</dbReference>
<dbReference type="Proteomes" id="UP000273778">
    <property type="component" value="Chromosome"/>
</dbReference>
<dbReference type="EMBL" id="CP034073">
    <property type="protein sequence ID" value="AZG36102.1"/>
    <property type="molecule type" value="Genomic_DNA"/>
</dbReference>
<reference evidence="4 6" key="1">
    <citation type="submission" date="2018-11" db="EMBL/GenBank/DDBJ databases">
        <title>Shewanella sp. M2.</title>
        <authorList>
            <person name="Hwang Y.J."/>
            <person name="Hwang C.Y."/>
        </authorList>
    </citation>
    <scope>NUCLEOTIDE SEQUENCE [LARGE SCALE GENOMIC DNA]</scope>
    <source>
        <strain evidence="4 6">M2</strain>
    </source>
</reference>
<dbReference type="Pfam" id="PF00702">
    <property type="entry name" value="Hydrolase"/>
    <property type="match status" value="1"/>
</dbReference>
<sequence length="228" mass="25753">MNMHKMIGFDVYGTLVDPVDMGQHLQELIGDKAQEFGQLWHDKKVEYAFRRGLMQQYEDFGVCTHQALQYCLSVFNVTLSARAQQELLAKFSQLTAFEDVIPGLALLRNQGHTLAAFSNGPEVAVRTLMQNSGVLPQLHDVISVDDIHTFKPDPAVYHYLMTRTQSEPHHCWMVSSNPWDVIGAKAAGLKTAWIQRDSKKVFDPWGIEPDLTVTNLIELSEQLDAINN</sequence>
<dbReference type="SUPFAM" id="SSF56784">
    <property type="entry name" value="HAD-like"/>
    <property type="match status" value="1"/>
</dbReference>
<proteinExistence type="inferred from homology"/>